<dbReference type="PANTHER" id="PTHR35275">
    <property type="entry name" value="ZCF37"/>
    <property type="match status" value="1"/>
</dbReference>
<evidence type="ECO:0000313" key="3">
    <source>
        <dbReference type="EMBL" id="KAK4274628.1"/>
    </source>
</evidence>
<evidence type="ECO:0000313" key="4">
    <source>
        <dbReference type="Proteomes" id="UP001293593"/>
    </source>
</evidence>
<feature type="compositionally biased region" description="Basic and acidic residues" evidence="1">
    <location>
        <begin position="119"/>
        <end position="128"/>
    </location>
</feature>
<keyword evidence="2" id="KW-0472">Membrane</keyword>
<accession>A0AAE1MUB8</accession>
<comment type="caution">
    <text evidence="3">The sequence shown here is derived from an EMBL/GenBank/DDBJ whole genome shotgun (WGS) entry which is preliminary data.</text>
</comment>
<feature type="region of interest" description="Disordered" evidence="1">
    <location>
        <begin position="107"/>
        <end position="128"/>
    </location>
</feature>
<evidence type="ECO:0000256" key="1">
    <source>
        <dbReference type="SAM" id="MobiDB-lite"/>
    </source>
</evidence>
<gene>
    <name evidence="3" type="ORF">QN277_017822</name>
</gene>
<protein>
    <recommendedName>
        <fullName evidence="5">ZCF37</fullName>
    </recommendedName>
</protein>
<feature type="transmembrane region" description="Helical" evidence="2">
    <location>
        <begin position="144"/>
        <end position="176"/>
    </location>
</feature>
<dbReference type="Proteomes" id="UP001293593">
    <property type="component" value="Unassembled WGS sequence"/>
</dbReference>
<keyword evidence="4" id="KW-1185">Reference proteome</keyword>
<dbReference type="EMBL" id="JAWXYG010000004">
    <property type="protein sequence ID" value="KAK4274628.1"/>
    <property type="molecule type" value="Genomic_DNA"/>
</dbReference>
<evidence type="ECO:0000256" key="2">
    <source>
        <dbReference type="SAM" id="Phobius"/>
    </source>
</evidence>
<dbReference type="PANTHER" id="PTHR35275:SF1">
    <property type="entry name" value="OS07G0585900 PROTEIN"/>
    <property type="match status" value="1"/>
</dbReference>
<proteinExistence type="predicted"/>
<feature type="region of interest" description="Disordered" evidence="1">
    <location>
        <begin position="183"/>
        <end position="220"/>
    </location>
</feature>
<evidence type="ECO:0008006" key="5">
    <source>
        <dbReference type="Google" id="ProtNLM"/>
    </source>
</evidence>
<keyword evidence="2" id="KW-0812">Transmembrane</keyword>
<name>A0AAE1MUB8_9FABA</name>
<feature type="compositionally biased region" description="Basic residues" evidence="1">
    <location>
        <begin position="188"/>
        <end position="197"/>
    </location>
</feature>
<organism evidence="3 4">
    <name type="scientific">Acacia crassicarpa</name>
    <name type="common">northern wattle</name>
    <dbReference type="NCBI Taxonomy" id="499986"/>
    <lineage>
        <taxon>Eukaryota</taxon>
        <taxon>Viridiplantae</taxon>
        <taxon>Streptophyta</taxon>
        <taxon>Embryophyta</taxon>
        <taxon>Tracheophyta</taxon>
        <taxon>Spermatophyta</taxon>
        <taxon>Magnoliopsida</taxon>
        <taxon>eudicotyledons</taxon>
        <taxon>Gunneridae</taxon>
        <taxon>Pentapetalae</taxon>
        <taxon>rosids</taxon>
        <taxon>fabids</taxon>
        <taxon>Fabales</taxon>
        <taxon>Fabaceae</taxon>
        <taxon>Caesalpinioideae</taxon>
        <taxon>mimosoid clade</taxon>
        <taxon>Acacieae</taxon>
        <taxon>Acacia</taxon>
    </lineage>
</organism>
<keyword evidence="2" id="KW-1133">Transmembrane helix</keyword>
<dbReference type="AlphaFoldDB" id="A0AAE1MUB8"/>
<dbReference type="InterPro" id="IPR045880">
    <property type="entry name" value="ZCF37"/>
</dbReference>
<reference evidence="3" key="1">
    <citation type="submission" date="2023-10" db="EMBL/GenBank/DDBJ databases">
        <title>Chromosome-level genome of the transformable northern wattle, Acacia crassicarpa.</title>
        <authorList>
            <person name="Massaro I."/>
            <person name="Sinha N.R."/>
            <person name="Poethig S."/>
            <person name="Leichty A.R."/>
        </authorList>
    </citation>
    <scope>NUCLEOTIDE SEQUENCE</scope>
    <source>
        <strain evidence="3">Acra3RX</strain>
        <tissue evidence="3">Leaf</tissue>
    </source>
</reference>
<sequence>MLNHLVCGSFNQEEDEVWLDSPRKFRKSRNKNPYSTGGLDQFSALLADLDRKRQEIYSKTRPQDISFIRFVSSNSSSNDVVPIVIKAKDRDQKHKSDEELKVRHVASNSLSQPVVEPPKQPKLESEESAEKKNLCRNMWSRPSFYLPLMVIMILGLLTVFGRSVVTICTCILWYTASTVKDRSSSRKSMMKKKRYSRRLSEKAAASEDKSSRKLDRQKSW</sequence>
<feature type="compositionally biased region" description="Basic and acidic residues" evidence="1">
    <location>
        <begin position="198"/>
        <end position="220"/>
    </location>
</feature>